<evidence type="ECO:0000256" key="5">
    <source>
        <dbReference type="ARBA" id="ARBA00023204"/>
    </source>
</evidence>
<dbReference type="SUPFAM" id="SSF57863">
    <property type="entry name" value="ArfGap/RecO-like zinc finger"/>
    <property type="match status" value="1"/>
</dbReference>
<evidence type="ECO:0000256" key="3">
    <source>
        <dbReference type="ARBA" id="ARBA00022763"/>
    </source>
</evidence>
<dbReference type="Pfam" id="PF02565">
    <property type="entry name" value="RecO_C"/>
    <property type="match status" value="1"/>
</dbReference>
<dbReference type="HAMAP" id="MF_00201">
    <property type="entry name" value="RecO"/>
    <property type="match status" value="1"/>
</dbReference>
<keyword evidence="5 7" id="KW-0234">DNA repair</keyword>
<dbReference type="RefSeq" id="WP_168817659.1">
    <property type="nucleotide sequence ID" value="NZ_CP051217.1"/>
</dbReference>
<dbReference type="PANTHER" id="PTHR33991">
    <property type="entry name" value="DNA REPAIR PROTEIN RECO"/>
    <property type="match status" value="1"/>
</dbReference>
<dbReference type="NCBIfam" id="TIGR00613">
    <property type="entry name" value="reco"/>
    <property type="match status" value="1"/>
</dbReference>
<dbReference type="InterPro" id="IPR003717">
    <property type="entry name" value="RecO"/>
</dbReference>
<dbReference type="InterPro" id="IPR037278">
    <property type="entry name" value="ARFGAP/RecO"/>
</dbReference>
<evidence type="ECO:0000313" key="10">
    <source>
        <dbReference type="Proteomes" id="UP000501600"/>
    </source>
</evidence>
<protein>
    <recommendedName>
        <fullName evidence="2 7">DNA repair protein RecO</fullName>
    </recommendedName>
    <alternativeName>
        <fullName evidence="6 7">Recombination protein O</fullName>
    </alternativeName>
</protein>
<dbReference type="Proteomes" id="UP000501600">
    <property type="component" value="Chromosome"/>
</dbReference>
<reference evidence="9 10" key="1">
    <citation type="submission" date="2020-04" db="EMBL/GenBank/DDBJ databases">
        <title>Genome sequence for Sphingorhabdus sp. strain M1.</title>
        <authorList>
            <person name="Park S.-J."/>
        </authorList>
    </citation>
    <scope>NUCLEOTIDE SEQUENCE [LARGE SCALE GENOMIC DNA]</scope>
    <source>
        <strain evidence="9 10">JK6</strain>
    </source>
</reference>
<comment type="similarity">
    <text evidence="1 7">Belongs to the RecO family.</text>
</comment>
<feature type="domain" description="DNA replication/recombination mediator RecO N-terminal" evidence="8">
    <location>
        <begin position="1"/>
        <end position="77"/>
    </location>
</feature>
<accession>A0A6H2DH35</accession>
<dbReference type="GO" id="GO:0006310">
    <property type="term" value="P:DNA recombination"/>
    <property type="evidence" value="ECO:0007669"/>
    <property type="project" value="UniProtKB-UniRule"/>
</dbReference>
<dbReference type="Gene3D" id="1.20.1440.120">
    <property type="entry name" value="Recombination protein O, C-terminal domain"/>
    <property type="match status" value="1"/>
</dbReference>
<dbReference type="InterPro" id="IPR012340">
    <property type="entry name" value="NA-bd_OB-fold"/>
</dbReference>
<dbReference type="GO" id="GO:0043590">
    <property type="term" value="C:bacterial nucleoid"/>
    <property type="evidence" value="ECO:0007669"/>
    <property type="project" value="TreeGrafter"/>
</dbReference>
<dbReference type="SUPFAM" id="SSF50249">
    <property type="entry name" value="Nucleic acid-binding proteins"/>
    <property type="match status" value="1"/>
</dbReference>
<dbReference type="Pfam" id="PF11967">
    <property type="entry name" value="RecO_N"/>
    <property type="match status" value="1"/>
</dbReference>
<dbReference type="GO" id="GO:0006302">
    <property type="term" value="P:double-strand break repair"/>
    <property type="evidence" value="ECO:0007669"/>
    <property type="project" value="TreeGrafter"/>
</dbReference>
<organism evidence="9 10">
    <name type="scientific">Parasphingorhabdus halotolerans</name>
    <dbReference type="NCBI Taxonomy" id="2725558"/>
    <lineage>
        <taxon>Bacteria</taxon>
        <taxon>Pseudomonadati</taxon>
        <taxon>Pseudomonadota</taxon>
        <taxon>Alphaproteobacteria</taxon>
        <taxon>Sphingomonadales</taxon>
        <taxon>Sphingomonadaceae</taxon>
        <taxon>Parasphingorhabdus</taxon>
    </lineage>
</organism>
<evidence type="ECO:0000256" key="1">
    <source>
        <dbReference type="ARBA" id="ARBA00007452"/>
    </source>
</evidence>
<evidence type="ECO:0000313" key="9">
    <source>
        <dbReference type="EMBL" id="QJB67982.1"/>
    </source>
</evidence>
<evidence type="ECO:0000259" key="8">
    <source>
        <dbReference type="Pfam" id="PF11967"/>
    </source>
</evidence>
<dbReference type="InterPro" id="IPR042242">
    <property type="entry name" value="RecO_C"/>
</dbReference>
<dbReference type="InterPro" id="IPR022572">
    <property type="entry name" value="DNA_rep/recomb_RecO_N"/>
</dbReference>
<evidence type="ECO:0000256" key="2">
    <source>
        <dbReference type="ARBA" id="ARBA00021310"/>
    </source>
</evidence>
<evidence type="ECO:0000256" key="4">
    <source>
        <dbReference type="ARBA" id="ARBA00023172"/>
    </source>
</evidence>
<sequence length="244" mass="26155">MPSLRTTAIICSVRPHGEHGAVVRSLTPENGLMSGYVRGARSRTMRPILIPSNIVQADYRARTEDQLASMTAELTQSRGPYLGEPLASAALDWVTALTAAVLPEEHGYPSLYSALSGLLDAICSAPSAKGWAVALVRYEQLLLAELGFGLALDNCAVTDAENDLIYISPKSAMAVSAGAGLAYKDSLLPLPGILKGAGNPGWNDIFDGLKVTGFFLRRHFFEDRRADVMAARSVLVDRLKRVVA</sequence>
<gene>
    <name evidence="7 9" type="primary">recO</name>
    <name evidence="9" type="ORF">HF685_00540</name>
</gene>
<keyword evidence="4 7" id="KW-0233">DNA recombination</keyword>
<dbReference type="KEGG" id="phao:HF685_00540"/>
<dbReference type="PANTHER" id="PTHR33991:SF1">
    <property type="entry name" value="DNA REPAIR PROTEIN RECO"/>
    <property type="match status" value="1"/>
</dbReference>
<evidence type="ECO:0000256" key="7">
    <source>
        <dbReference type="HAMAP-Rule" id="MF_00201"/>
    </source>
</evidence>
<keyword evidence="3 7" id="KW-0227">DNA damage</keyword>
<name>A0A6H2DH35_9SPHN</name>
<proteinExistence type="inferred from homology"/>
<dbReference type="EMBL" id="CP051217">
    <property type="protein sequence ID" value="QJB67982.1"/>
    <property type="molecule type" value="Genomic_DNA"/>
</dbReference>
<dbReference type="Gene3D" id="2.40.50.140">
    <property type="entry name" value="Nucleic acid-binding proteins"/>
    <property type="match status" value="1"/>
</dbReference>
<keyword evidence="10" id="KW-1185">Reference proteome</keyword>
<evidence type="ECO:0000256" key="6">
    <source>
        <dbReference type="ARBA" id="ARBA00033409"/>
    </source>
</evidence>
<comment type="function">
    <text evidence="7">Involved in DNA repair and RecF pathway recombination.</text>
</comment>
<dbReference type="AlphaFoldDB" id="A0A6H2DH35"/>